<dbReference type="OrthoDB" id="5842058at2759"/>
<gene>
    <name evidence="1" type="ORF">ANCCAN_02002</name>
</gene>
<proteinExistence type="predicted"/>
<name>A0A368H5R7_ANCCA</name>
<protein>
    <submittedName>
        <fullName evidence="1">Uncharacterized protein</fullName>
    </submittedName>
</protein>
<keyword evidence="2" id="KW-1185">Reference proteome</keyword>
<reference evidence="1 2" key="1">
    <citation type="submission" date="2014-10" db="EMBL/GenBank/DDBJ databases">
        <title>Draft genome of the hookworm Ancylostoma caninum.</title>
        <authorList>
            <person name="Mitreva M."/>
        </authorList>
    </citation>
    <scope>NUCLEOTIDE SEQUENCE [LARGE SCALE GENOMIC DNA]</scope>
    <source>
        <strain evidence="1 2">Baltimore</strain>
    </source>
</reference>
<dbReference type="EMBL" id="JOJR01000010">
    <property type="protein sequence ID" value="RCN51914.1"/>
    <property type="molecule type" value="Genomic_DNA"/>
</dbReference>
<sequence length="128" mass="15295">MLRVHSVAVNFWMVFRSDLQCVQVFSFKLWDLLLMFDFCNQSRSLKKRLVSYLTSTPHCRQQQYHYFCIYVVIKFDLLLSENILEAIFQRKLKTSSSRDLVGLEGNQLRVDAREEANIYFQQLQNAWS</sequence>
<organism evidence="1 2">
    <name type="scientific">Ancylostoma caninum</name>
    <name type="common">Dog hookworm</name>
    <dbReference type="NCBI Taxonomy" id="29170"/>
    <lineage>
        <taxon>Eukaryota</taxon>
        <taxon>Metazoa</taxon>
        <taxon>Ecdysozoa</taxon>
        <taxon>Nematoda</taxon>
        <taxon>Chromadorea</taxon>
        <taxon>Rhabditida</taxon>
        <taxon>Rhabditina</taxon>
        <taxon>Rhabditomorpha</taxon>
        <taxon>Strongyloidea</taxon>
        <taxon>Ancylostomatidae</taxon>
        <taxon>Ancylostomatinae</taxon>
        <taxon>Ancylostoma</taxon>
    </lineage>
</organism>
<evidence type="ECO:0000313" key="1">
    <source>
        <dbReference type="EMBL" id="RCN51914.1"/>
    </source>
</evidence>
<comment type="caution">
    <text evidence="1">The sequence shown here is derived from an EMBL/GenBank/DDBJ whole genome shotgun (WGS) entry which is preliminary data.</text>
</comment>
<accession>A0A368H5R7</accession>
<dbReference type="AlphaFoldDB" id="A0A368H5R7"/>
<dbReference type="Proteomes" id="UP000252519">
    <property type="component" value="Unassembled WGS sequence"/>
</dbReference>
<evidence type="ECO:0000313" key="2">
    <source>
        <dbReference type="Proteomes" id="UP000252519"/>
    </source>
</evidence>